<comment type="similarity">
    <text evidence="1">Belongs to the PrpD family.</text>
</comment>
<dbReference type="RefSeq" id="WP_156543684.1">
    <property type="nucleotide sequence ID" value="NZ_CP146245.1"/>
</dbReference>
<reference evidence="4 5" key="1">
    <citation type="submission" date="2019-12" db="EMBL/GenBank/DDBJ databases">
        <title>Whole-genome sequencing of Allorhizobium vitis.</title>
        <authorList>
            <person name="Gan H.M."/>
            <person name="Szegedi E."/>
            <person name="Burr T."/>
            <person name="Savka M.A."/>
        </authorList>
    </citation>
    <scope>NUCLEOTIDE SEQUENCE [LARGE SCALE GENOMIC DNA]</scope>
    <source>
        <strain evidence="4 5">CG415</strain>
    </source>
</reference>
<proteinExistence type="inferred from homology"/>
<dbReference type="Pfam" id="PF03972">
    <property type="entry name" value="MmgE_PrpD_N"/>
    <property type="match status" value="1"/>
</dbReference>
<gene>
    <name evidence="4" type="ORF">GOZ88_25735</name>
</gene>
<dbReference type="InterPro" id="IPR042183">
    <property type="entry name" value="MmgE/PrpD_sf_1"/>
</dbReference>
<comment type="caution">
    <text evidence="4">The sequence shown here is derived from an EMBL/GenBank/DDBJ whole genome shotgun (WGS) entry which is preliminary data.</text>
</comment>
<feature type="domain" description="MmgE/PrpD N-terminal" evidence="2">
    <location>
        <begin position="8"/>
        <end position="242"/>
    </location>
</feature>
<accession>A0A6A9UQN1</accession>
<dbReference type="InterPro" id="IPR005656">
    <property type="entry name" value="MmgE_PrpD"/>
</dbReference>
<name>A0A6A9UQN1_AGRVI</name>
<dbReference type="InterPro" id="IPR045337">
    <property type="entry name" value="MmgE_PrpD_C"/>
</dbReference>
<dbReference type="InterPro" id="IPR042188">
    <property type="entry name" value="MmgE/PrpD_sf_2"/>
</dbReference>
<sequence length="445" mass="47185">MAISATAQLAGFISNTRKLPPPVSEKAMLHIADTLACIFAGSASQAAALLMRICARPDETAKIIVPGLGRWNDPAIAAMLIGVCAHADDFDDTSEHTMNGHPSAPIVSALIPTAYMVGATGADVVRAYAVGIEVACKLGSAIGAGHTRRGWHTISTLGTLGATAATANLRGLDFAQTERALAIACSFAGGILGNTGTMTKSLHCGRAAQAGYMASALASEGFTSGADILETEAGFLDTFTDRSLSEIDVTELGKVWDLVAPGLAVKLYPCCSCTHRAIDGAIDLRQLHAPDPKTIEQITCTVREECTHYLRFPNPKTGIEAKFSMNYTVAVALSHGKVTLGDFETTAISRDEVAMLVPKVRMVVPSDEKESGGVEVVLKDGRRFTTHRKIPRGAPEDPPTWDDVIGKLRDGLARARKARPVHPEALFAGLQEMGKRSQFVDLLRP</sequence>
<evidence type="ECO:0000256" key="1">
    <source>
        <dbReference type="ARBA" id="ARBA00006174"/>
    </source>
</evidence>
<dbReference type="InterPro" id="IPR045336">
    <property type="entry name" value="MmgE_PrpD_N"/>
</dbReference>
<dbReference type="PANTHER" id="PTHR16943">
    <property type="entry name" value="2-METHYLCITRATE DEHYDRATASE-RELATED"/>
    <property type="match status" value="1"/>
</dbReference>
<organism evidence="4 5">
    <name type="scientific">Agrobacterium vitis</name>
    <name type="common">Rhizobium vitis</name>
    <dbReference type="NCBI Taxonomy" id="373"/>
    <lineage>
        <taxon>Bacteria</taxon>
        <taxon>Pseudomonadati</taxon>
        <taxon>Pseudomonadota</taxon>
        <taxon>Alphaproteobacteria</taxon>
        <taxon>Hyphomicrobiales</taxon>
        <taxon>Rhizobiaceae</taxon>
        <taxon>Rhizobium/Agrobacterium group</taxon>
        <taxon>Agrobacterium</taxon>
    </lineage>
</organism>
<dbReference type="Pfam" id="PF19305">
    <property type="entry name" value="MmgE_PrpD_C"/>
    <property type="match status" value="1"/>
</dbReference>
<dbReference type="Proteomes" id="UP000440716">
    <property type="component" value="Unassembled WGS sequence"/>
</dbReference>
<dbReference type="EMBL" id="WPHU01000022">
    <property type="protein sequence ID" value="MVA59494.1"/>
    <property type="molecule type" value="Genomic_DNA"/>
</dbReference>
<evidence type="ECO:0000313" key="5">
    <source>
        <dbReference type="Proteomes" id="UP000440716"/>
    </source>
</evidence>
<dbReference type="AlphaFoldDB" id="A0A6A9UQN1"/>
<evidence type="ECO:0000259" key="3">
    <source>
        <dbReference type="Pfam" id="PF19305"/>
    </source>
</evidence>
<dbReference type="OrthoDB" id="9795089at2"/>
<dbReference type="PANTHER" id="PTHR16943:SF8">
    <property type="entry name" value="2-METHYLCITRATE DEHYDRATASE"/>
    <property type="match status" value="1"/>
</dbReference>
<dbReference type="InterPro" id="IPR036148">
    <property type="entry name" value="MmgE/PrpD_sf"/>
</dbReference>
<protein>
    <submittedName>
        <fullName evidence="4">MmgE/PrpD family protein</fullName>
    </submittedName>
</protein>
<dbReference type="Gene3D" id="3.30.1330.120">
    <property type="entry name" value="2-methylcitrate dehydratase PrpD"/>
    <property type="match status" value="1"/>
</dbReference>
<evidence type="ECO:0000313" key="4">
    <source>
        <dbReference type="EMBL" id="MVA59494.1"/>
    </source>
</evidence>
<evidence type="ECO:0000259" key="2">
    <source>
        <dbReference type="Pfam" id="PF03972"/>
    </source>
</evidence>
<dbReference type="SUPFAM" id="SSF103378">
    <property type="entry name" value="2-methylcitrate dehydratase PrpD"/>
    <property type="match status" value="1"/>
</dbReference>
<dbReference type="GO" id="GO:0016829">
    <property type="term" value="F:lyase activity"/>
    <property type="evidence" value="ECO:0007669"/>
    <property type="project" value="InterPro"/>
</dbReference>
<dbReference type="Gene3D" id="1.10.4100.10">
    <property type="entry name" value="2-methylcitrate dehydratase PrpD"/>
    <property type="match status" value="1"/>
</dbReference>
<feature type="domain" description="MmgE/PrpD C-terminal" evidence="3">
    <location>
        <begin position="268"/>
        <end position="414"/>
    </location>
</feature>